<accession>D7MHA1</accession>
<gene>
    <name evidence="2" type="ORF">ARALYDRAFT_915518</name>
</gene>
<evidence type="ECO:0000313" key="2">
    <source>
        <dbReference type="EMBL" id="EFH44587.1"/>
    </source>
</evidence>
<dbReference type="Gramene" id="scaffold_703260.1">
    <property type="protein sequence ID" value="scaffold_703260.1"/>
    <property type="gene ID" value="scaffold_703260.1"/>
</dbReference>
<dbReference type="Proteomes" id="UP000008694">
    <property type="component" value="Unassembled WGS sequence"/>
</dbReference>
<evidence type="ECO:0000313" key="3">
    <source>
        <dbReference type="Proteomes" id="UP000008694"/>
    </source>
</evidence>
<dbReference type="HOGENOM" id="CLU_2641491_0_0_1"/>
<protein>
    <submittedName>
        <fullName evidence="2">Uncharacterized protein</fullName>
    </submittedName>
</protein>
<proteinExistence type="predicted"/>
<evidence type="ECO:0000256" key="1">
    <source>
        <dbReference type="SAM" id="MobiDB-lite"/>
    </source>
</evidence>
<keyword evidence="3" id="KW-1185">Reference proteome</keyword>
<dbReference type="AlphaFoldDB" id="D7MHA1"/>
<organism evidence="3">
    <name type="scientific">Arabidopsis lyrata subsp. lyrata</name>
    <name type="common">Lyre-leaved rock-cress</name>
    <dbReference type="NCBI Taxonomy" id="81972"/>
    <lineage>
        <taxon>Eukaryota</taxon>
        <taxon>Viridiplantae</taxon>
        <taxon>Streptophyta</taxon>
        <taxon>Embryophyta</taxon>
        <taxon>Tracheophyta</taxon>
        <taxon>Spermatophyta</taxon>
        <taxon>Magnoliopsida</taxon>
        <taxon>eudicotyledons</taxon>
        <taxon>Gunneridae</taxon>
        <taxon>Pentapetalae</taxon>
        <taxon>rosids</taxon>
        <taxon>malvids</taxon>
        <taxon>Brassicales</taxon>
        <taxon>Brassicaceae</taxon>
        <taxon>Camelineae</taxon>
        <taxon>Arabidopsis</taxon>
    </lineage>
</organism>
<feature type="region of interest" description="Disordered" evidence="1">
    <location>
        <begin position="1"/>
        <end position="22"/>
    </location>
</feature>
<name>D7MHA1_ARALL</name>
<dbReference type="EMBL" id="GL348719">
    <property type="protein sequence ID" value="EFH44587.1"/>
    <property type="molecule type" value="Genomic_DNA"/>
</dbReference>
<reference evidence="3" key="1">
    <citation type="journal article" date="2011" name="Nat. Genet.">
        <title>The Arabidopsis lyrata genome sequence and the basis of rapid genome size change.</title>
        <authorList>
            <person name="Hu T.T."/>
            <person name="Pattyn P."/>
            <person name="Bakker E.G."/>
            <person name="Cao J."/>
            <person name="Cheng J.-F."/>
            <person name="Clark R.M."/>
            <person name="Fahlgren N."/>
            <person name="Fawcett J.A."/>
            <person name="Grimwood J."/>
            <person name="Gundlach H."/>
            <person name="Haberer G."/>
            <person name="Hollister J.D."/>
            <person name="Ossowski S."/>
            <person name="Ottilar R.P."/>
            <person name="Salamov A.A."/>
            <person name="Schneeberger K."/>
            <person name="Spannagl M."/>
            <person name="Wang X."/>
            <person name="Yang L."/>
            <person name="Nasrallah M.E."/>
            <person name="Bergelson J."/>
            <person name="Carrington J.C."/>
            <person name="Gaut B.S."/>
            <person name="Schmutz J."/>
            <person name="Mayer K.F.X."/>
            <person name="Van de Peer Y."/>
            <person name="Grigoriev I.V."/>
            <person name="Nordborg M."/>
            <person name="Weigel D."/>
            <person name="Guo Y.-L."/>
        </authorList>
    </citation>
    <scope>NUCLEOTIDE SEQUENCE [LARGE SCALE GENOMIC DNA]</scope>
    <source>
        <strain evidence="3">cv. MN47</strain>
    </source>
</reference>
<sequence>MNSTNWDDHVRATSSGHGHEDPFEIPSFRRQLCHSNHVSCIAYNPFPLSRCRGNDGDSSLSLEIFRYYFQILLRLIA</sequence>